<keyword evidence="8" id="KW-1185">Reference proteome</keyword>
<dbReference type="EMBL" id="PNBA02000012">
    <property type="protein sequence ID" value="KAG6404847.1"/>
    <property type="molecule type" value="Genomic_DNA"/>
</dbReference>
<sequence length="328" mass="37894">MVGRDTYKTRLCAHYQRGCCRFISCKFAHGSAELRRPFNEIRYNSAEVFHATSDACLDVLSSQLELKTFVHLESAVVYEGSERCLWNICSLNGNRGSVELRRRIHRNRSPLCNSPDRRDGDSSPEKRMSVPDRNVRKRTRWDVRGDGSIDQIEDKAKMQIDDQLRETYAEIRRLEDDKQRLQMYLEDKDKEASSLTFEIHELEMQLSEEKKEGNRFKTKVKKFIEAHNCHLRLQDELKRSEAQLQNLVEHLDSDVGEGSEDDPNIKALRDDEGRLNSSSRVEVRETSPQARLSAPDADGPCCHLQYKGNDENVDVYGVDKETVEVDIV</sequence>
<evidence type="ECO:0000256" key="1">
    <source>
        <dbReference type="ARBA" id="ARBA00022723"/>
    </source>
</evidence>
<evidence type="ECO:0000313" key="7">
    <source>
        <dbReference type="EMBL" id="KAG6404847.1"/>
    </source>
</evidence>
<proteinExistence type="predicted"/>
<evidence type="ECO:0000256" key="5">
    <source>
        <dbReference type="SAM" id="MobiDB-lite"/>
    </source>
</evidence>
<comment type="caution">
    <text evidence="7">The sequence shown here is derived from an EMBL/GenBank/DDBJ whole genome shotgun (WGS) entry which is preliminary data.</text>
</comment>
<reference evidence="7" key="2">
    <citation type="submission" date="2020-08" db="EMBL/GenBank/DDBJ databases">
        <title>Plant Genome Project.</title>
        <authorList>
            <person name="Zhang R.-G."/>
        </authorList>
    </citation>
    <scope>NUCLEOTIDE SEQUENCE</scope>
    <source>
        <strain evidence="7">Huo1</strain>
        <tissue evidence="7">Leaf</tissue>
    </source>
</reference>
<feature type="compositionally biased region" description="Polar residues" evidence="5">
    <location>
        <begin position="275"/>
        <end position="290"/>
    </location>
</feature>
<dbReference type="PANTHER" id="PTHR38160:SF1">
    <property type="entry name" value="ZINC FINGER CCCH DOMAIN-CONTAINING PROTEIN 40"/>
    <property type="match status" value="1"/>
</dbReference>
<dbReference type="InterPro" id="IPR000571">
    <property type="entry name" value="Znf_CCCH"/>
</dbReference>
<dbReference type="Proteomes" id="UP000298416">
    <property type="component" value="Unassembled WGS sequence"/>
</dbReference>
<dbReference type="InterPro" id="IPR036855">
    <property type="entry name" value="Znf_CCCH_sf"/>
</dbReference>
<evidence type="ECO:0000256" key="3">
    <source>
        <dbReference type="ARBA" id="ARBA00022833"/>
    </source>
</evidence>
<feature type="region of interest" description="Disordered" evidence="5">
    <location>
        <begin position="249"/>
        <end position="299"/>
    </location>
</feature>
<name>A0A8X8ZH33_SALSN</name>
<dbReference type="Gene3D" id="4.10.1000.10">
    <property type="entry name" value="Zinc finger, CCCH-type"/>
    <property type="match status" value="1"/>
</dbReference>
<feature type="compositionally biased region" description="Basic and acidic residues" evidence="5">
    <location>
        <begin position="263"/>
        <end position="274"/>
    </location>
</feature>
<feature type="compositionally biased region" description="Basic and acidic residues" evidence="5">
    <location>
        <begin position="115"/>
        <end position="137"/>
    </location>
</feature>
<dbReference type="PROSITE" id="PS50103">
    <property type="entry name" value="ZF_C3H1"/>
    <property type="match status" value="1"/>
</dbReference>
<dbReference type="InterPro" id="IPR045868">
    <property type="entry name" value="Znf_C3H13/40"/>
</dbReference>
<feature type="region of interest" description="Disordered" evidence="5">
    <location>
        <begin position="109"/>
        <end position="137"/>
    </location>
</feature>
<dbReference type="SUPFAM" id="SSF90229">
    <property type="entry name" value="CCCH zinc finger"/>
    <property type="match status" value="1"/>
</dbReference>
<dbReference type="AlphaFoldDB" id="A0A8X8ZH33"/>
<feature type="domain" description="C3H1-type" evidence="6">
    <location>
        <begin position="6"/>
        <end position="32"/>
    </location>
</feature>
<dbReference type="PANTHER" id="PTHR38160">
    <property type="entry name" value="ZINC FINGER CCCH DOMAIN-CONTAINING PROTEIN 40"/>
    <property type="match status" value="1"/>
</dbReference>
<protein>
    <recommendedName>
        <fullName evidence="6">C3H1-type domain-containing protein</fullName>
    </recommendedName>
</protein>
<evidence type="ECO:0000256" key="2">
    <source>
        <dbReference type="ARBA" id="ARBA00022771"/>
    </source>
</evidence>
<keyword evidence="2 4" id="KW-0863">Zinc-finger</keyword>
<evidence type="ECO:0000256" key="4">
    <source>
        <dbReference type="PROSITE-ProRule" id="PRU00723"/>
    </source>
</evidence>
<gene>
    <name evidence="7" type="ORF">SASPL_132423</name>
</gene>
<dbReference type="GO" id="GO:0008270">
    <property type="term" value="F:zinc ion binding"/>
    <property type="evidence" value="ECO:0007669"/>
    <property type="project" value="UniProtKB-KW"/>
</dbReference>
<accession>A0A8X8ZH33</accession>
<reference evidence="7" key="1">
    <citation type="submission" date="2018-01" db="EMBL/GenBank/DDBJ databases">
        <authorList>
            <person name="Mao J.F."/>
        </authorList>
    </citation>
    <scope>NUCLEOTIDE SEQUENCE</scope>
    <source>
        <strain evidence="7">Huo1</strain>
        <tissue evidence="7">Leaf</tissue>
    </source>
</reference>
<feature type="zinc finger region" description="C3H1-type" evidence="4">
    <location>
        <begin position="6"/>
        <end position="32"/>
    </location>
</feature>
<keyword evidence="3 4" id="KW-0862">Zinc</keyword>
<evidence type="ECO:0000313" key="8">
    <source>
        <dbReference type="Proteomes" id="UP000298416"/>
    </source>
</evidence>
<evidence type="ECO:0000259" key="6">
    <source>
        <dbReference type="PROSITE" id="PS50103"/>
    </source>
</evidence>
<keyword evidence="1 4" id="KW-0479">Metal-binding</keyword>
<organism evidence="7">
    <name type="scientific">Salvia splendens</name>
    <name type="common">Scarlet sage</name>
    <dbReference type="NCBI Taxonomy" id="180675"/>
    <lineage>
        <taxon>Eukaryota</taxon>
        <taxon>Viridiplantae</taxon>
        <taxon>Streptophyta</taxon>
        <taxon>Embryophyta</taxon>
        <taxon>Tracheophyta</taxon>
        <taxon>Spermatophyta</taxon>
        <taxon>Magnoliopsida</taxon>
        <taxon>eudicotyledons</taxon>
        <taxon>Gunneridae</taxon>
        <taxon>Pentapetalae</taxon>
        <taxon>asterids</taxon>
        <taxon>lamiids</taxon>
        <taxon>Lamiales</taxon>
        <taxon>Lamiaceae</taxon>
        <taxon>Nepetoideae</taxon>
        <taxon>Mentheae</taxon>
        <taxon>Salviinae</taxon>
        <taxon>Salvia</taxon>
        <taxon>Salvia subgen. Calosphace</taxon>
        <taxon>core Calosphace</taxon>
    </lineage>
</organism>